<dbReference type="AlphaFoldDB" id="A0A974I3T8"/>
<proteinExistence type="predicted"/>
<dbReference type="Pfam" id="PF00041">
    <property type="entry name" value="fn3"/>
    <property type="match status" value="1"/>
</dbReference>
<dbReference type="EMBL" id="CM004466">
    <property type="protein sequence ID" value="OCU00264.1"/>
    <property type="molecule type" value="Genomic_DNA"/>
</dbReference>
<evidence type="ECO:0000313" key="3">
    <source>
        <dbReference type="Proteomes" id="UP000694892"/>
    </source>
</evidence>
<dbReference type="CDD" id="cd00063">
    <property type="entry name" value="FN3"/>
    <property type="match status" value="1"/>
</dbReference>
<evidence type="ECO:0000259" key="1">
    <source>
        <dbReference type="PROSITE" id="PS50853"/>
    </source>
</evidence>
<protein>
    <recommendedName>
        <fullName evidence="1">Fibronectin type-III domain-containing protein</fullName>
    </recommendedName>
</protein>
<sequence length="39" mass="4127">EMIVSGLQPKTSYSITVAAYTLKGDGARSKPKIVTTKDA</sequence>
<feature type="non-terminal residue" evidence="2">
    <location>
        <position position="39"/>
    </location>
</feature>
<gene>
    <name evidence="2" type="ORF">XELAEV_1800603111mg</name>
</gene>
<dbReference type="Proteomes" id="UP000694892">
    <property type="component" value="Chromosome 1L"/>
</dbReference>
<dbReference type="InterPro" id="IPR003961">
    <property type="entry name" value="FN3_dom"/>
</dbReference>
<feature type="domain" description="Fibronectin type-III" evidence="1">
    <location>
        <begin position="1"/>
        <end position="39"/>
    </location>
</feature>
<dbReference type="SUPFAM" id="SSF49265">
    <property type="entry name" value="Fibronectin type III"/>
    <property type="match status" value="1"/>
</dbReference>
<dbReference type="PROSITE" id="PS50853">
    <property type="entry name" value="FN3"/>
    <property type="match status" value="1"/>
</dbReference>
<name>A0A974I3T8_XENLA</name>
<reference evidence="3" key="1">
    <citation type="journal article" date="2016" name="Nature">
        <title>Genome evolution in the allotetraploid frog Xenopus laevis.</title>
        <authorList>
            <person name="Session A.M."/>
            <person name="Uno Y."/>
            <person name="Kwon T."/>
            <person name="Chapman J.A."/>
            <person name="Toyoda A."/>
            <person name="Takahashi S."/>
            <person name="Fukui A."/>
            <person name="Hikosaka A."/>
            <person name="Suzuki A."/>
            <person name="Kondo M."/>
            <person name="van Heeringen S.J."/>
            <person name="Quigley I."/>
            <person name="Heinz S."/>
            <person name="Ogino H."/>
            <person name="Ochi H."/>
            <person name="Hellsten U."/>
            <person name="Lyons J.B."/>
            <person name="Simakov O."/>
            <person name="Putnam N."/>
            <person name="Stites J."/>
            <person name="Kuroki Y."/>
            <person name="Tanaka T."/>
            <person name="Michiue T."/>
            <person name="Watanabe M."/>
            <person name="Bogdanovic O."/>
            <person name="Lister R."/>
            <person name="Georgiou G."/>
            <person name="Paranjpe S.S."/>
            <person name="van Kruijsbergen I."/>
            <person name="Shu S."/>
            <person name="Carlson J."/>
            <person name="Kinoshita T."/>
            <person name="Ohta Y."/>
            <person name="Mawaribuchi S."/>
            <person name="Jenkins J."/>
            <person name="Grimwood J."/>
            <person name="Schmutz J."/>
            <person name="Mitros T."/>
            <person name="Mozaffari S.V."/>
            <person name="Suzuki Y."/>
            <person name="Haramoto Y."/>
            <person name="Yamamoto T.S."/>
            <person name="Takagi C."/>
            <person name="Heald R."/>
            <person name="Miller K."/>
            <person name="Haudenschild C."/>
            <person name="Kitzman J."/>
            <person name="Nakayama T."/>
            <person name="Izutsu Y."/>
            <person name="Robert J."/>
            <person name="Fortriede J."/>
            <person name="Burns K."/>
            <person name="Lotay V."/>
            <person name="Karimi K."/>
            <person name="Yasuoka Y."/>
            <person name="Dichmann D.S."/>
            <person name="Flajnik M.F."/>
            <person name="Houston D.W."/>
            <person name="Shendure J."/>
            <person name="DuPasquier L."/>
            <person name="Vize P.D."/>
            <person name="Zorn A.M."/>
            <person name="Ito M."/>
            <person name="Marcotte E.M."/>
            <person name="Wallingford J.B."/>
            <person name="Ito Y."/>
            <person name="Asashima M."/>
            <person name="Ueno N."/>
            <person name="Matsuda Y."/>
            <person name="Veenstra G.J."/>
            <person name="Fujiyama A."/>
            <person name="Harland R.M."/>
            <person name="Taira M."/>
            <person name="Rokhsar D.S."/>
        </authorList>
    </citation>
    <scope>NUCLEOTIDE SEQUENCE [LARGE SCALE GENOMIC DNA]</scope>
    <source>
        <strain evidence="3">J</strain>
    </source>
</reference>
<dbReference type="Gene3D" id="2.60.40.10">
    <property type="entry name" value="Immunoglobulins"/>
    <property type="match status" value="1"/>
</dbReference>
<dbReference type="InterPro" id="IPR013783">
    <property type="entry name" value="Ig-like_fold"/>
</dbReference>
<organism evidence="2 3">
    <name type="scientific">Xenopus laevis</name>
    <name type="common">African clawed frog</name>
    <dbReference type="NCBI Taxonomy" id="8355"/>
    <lineage>
        <taxon>Eukaryota</taxon>
        <taxon>Metazoa</taxon>
        <taxon>Chordata</taxon>
        <taxon>Craniata</taxon>
        <taxon>Vertebrata</taxon>
        <taxon>Euteleostomi</taxon>
        <taxon>Amphibia</taxon>
        <taxon>Batrachia</taxon>
        <taxon>Anura</taxon>
        <taxon>Pipoidea</taxon>
        <taxon>Pipidae</taxon>
        <taxon>Xenopodinae</taxon>
        <taxon>Xenopus</taxon>
        <taxon>Xenopus</taxon>
    </lineage>
</organism>
<feature type="non-terminal residue" evidence="2">
    <location>
        <position position="1"/>
    </location>
</feature>
<accession>A0A974I3T8</accession>
<evidence type="ECO:0000313" key="2">
    <source>
        <dbReference type="EMBL" id="OCU00264.1"/>
    </source>
</evidence>
<dbReference type="InterPro" id="IPR036116">
    <property type="entry name" value="FN3_sf"/>
</dbReference>